<dbReference type="Gene3D" id="3.20.20.100">
    <property type="entry name" value="NADP-dependent oxidoreductase domain"/>
    <property type="match status" value="1"/>
</dbReference>
<feature type="domain" description="NADP-dependent oxidoreductase" evidence="3">
    <location>
        <begin position="20"/>
        <end position="161"/>
    </location>
</feature>
<evidence type="ECO:0000256" key="1">
    <source>
        <dbReference type="ARBA" id="ARBA00023002"/>
    </source>
</evidence>
<dbReference type="Proteomes" id="UP001251217">
    <property type="component" value="Unassembled WGS sequence"/>
</dbReference>
<evidence type="ECO:0000256" key="2">
    <source>
        <dbReference type="SAM" id="MobiDB-lite"/>
    </source>
</evidence>
<dbReference type="SUPFAM" id="SSF51430">
    <property type="entry name" value="NAD(P)-linked oxidoreductase"/>
    <property type="match status" value="1"/>
</dbReference>
<feature type="compositionally biased region" description="Pro residues" evidence="2">
    <location>
        <begin position="187"/>
        <end position="198"/>
    </location>
</feature>
<comment type="caution">
    <text evidence="4">The sequence shown here is derived from an EMBL/GenBank/DDBJ whole genome shotgun (WGS) entry which is preliminary data.</text>
</comment>
<sequence length="198" mass="22104">MGESSSLRRVGSSGLAVSVVGLGTNNFGMKLDLEQSRAVLHAALDHGINLIDTADSYGESERRIGEILQGRRDDVVIATKFGNDVRRLRTDWIDLYQLHRPDPATPIEETLSALDDLVHEGKIRYLGHSNFTGWQTADAEWTARTRNLERFISAQNEYCVRRAEPVRRSCRTRVPSPTGTPRRPHRPPCPSPPPPRGA</sequence>
<proteinExistence type="predicted"/>
<organism evidence="4 5">
    <name type="scientific">Nocardia kruczakiae</name>
    <dbReference type="NCBI Taxonomy" id="261477"/>
    <lineage>
        <taxon>Bacteria</taxon>
        <taxon>Bacillati</taxon>
        <taxon>Actinomycetota</taxon>
        <taxon>Actinomycetes</taxon>
        <taxon>Mycobacteriales</taxon>
        <taxon>Nocardiaceae</taxon>
        <taxon>Nocardia</taxon>
    </lineage>
</organism>
<dbReference type="InterPro" id="IPR036812">
    <property type="entry name" value="NAD(P)_OxRdtase_dom_sf"/>
</dbReference>
<dbReference type="Pfam" id="PF00248">
    <property type="entry name" value="Aldo_ket_red"/>
    <property type="match status" value="1"/>
</dbReference>
<dbReference type="EMBL" id="JAVDWW010000009">
    <property type="protein sequence ID" value="MDR7171625.1"/>
    <property type="molecule type" value="Genomic_DNA"/>
</dbReference>
<dbReference type="PANTHER" id="PTHR43364">
    <property type="entry name" value="NADH-SPECIFIC METHYLGLYOXAL REDUCTASE-RELATED"/>
    <property type="match status" value="1"/>
</dbReference>
<accession>A0ABU1XM39</accession>
<evidence type="ECO:0000259" key="3">
    <source>
        <dbReference type="Pfam" id="PF00248"/>
    </source>
</evidence>
<protein>
    <submittedName>
        <fullName evidence="4">Aryl-alcohol dehydrogenase-like predicted oxidoreductase</fullName>
    </submittedName>
</protein>
<dbReference type="InterPro" id="IPR050523">
    <property type="entry name" value="AKR_Detox_Biosynth"/>
</dbReference>
<keyword evidence="1" id="KW-0560">Oxidoreductase</keyword>
<evidence type="ECO:0000313" key="5">
    <source>
        <dbReference type="Proteomes" id="UP001251217"/>
    </source>
</evidence>
<gene>
    <name evidence="4" type="ORF">J2W56_005385</name>
</gene>
<dbReference type="RefSeq" id="WP_310406489.1">
    <property type="nucleotide sequence ID" value="NZ_JAVDWW010000009.1"/>
</dbReference>
<keyword evidence="5" id="KW-1185">Reference proteome</keyword>
<dbReference type="PANTHER" id="PTHR43364:SF4">
    <property type="entry name" value="NAD(P)-LINKED OXIDOREDUCTASE SUPERFAMILY PROTEIN"/>
    <property type="match status" value="1"/>
</dbReference>
<evidence type="ECO:0000313" key="4">
    <source>
        <dbReference type="EMBL" id="MDR7171625.1"/>
    </source>
</evidence>
<reference evidence="4 5" key="1">
    <citation type="submission" date="2023-07" db="EMBL/GenBank/DDBJ databases">
        <title>Sorghum-associated microbial communities from plants grown in Nebraska, USA.</title>
        <authorList>
            <person name="Schachtman D."/>
        </authorList>
    </citation>
    <scope>NUCLEOTIDE SEQUENCE [LARGE SCALE GENOMIC DNA]</scope>
    <source>
        <strain evidence="4 5">4272</strain>
    </source>
</reference>
<dbReference type="InterPro" id="IPR023210">
    <property type="entry name" value="NADP_OxRdtase_dom"/>
</dbReference>
<name>A0ABU1XM39_9NOCA</name>
<feature type="region of interest" description="Disordered" evidence="2">
    <location>
        <begin position="169"/>
        <end position="198"/>
    </location>
</feature>